<evidence type="ECO:0000259" key="8">
    <source>
        <dbReference type="Pfam" id="PF13906"/>
    </source>
</evidence>
<dbReference type="InterPro" id="IPR004841">
    <property type="entry name" value="AA-permease/SLC12A_dom"/>
</dbReference>
<proteinExistence type="inferred from homology"/>
<name>A0AAD8MCX9_9APIA</name>
<dbReference type="AlphaFoldDB" id="A0AAD8MCX9"/>
<dbReference type="Pfam" id="PF00324">
    <property type="entry name" value="AA_permease"/>
    <property type="match status" value="1"/>
</dbReference>
<feature type="transmembrane region" description="Helical" evidence="6">
    <location>
        <begin position="248"/>
        <end position="274"/>
    </location>
</feature>
<feature type="transmembrane region" description="Helical" evidence="6">
    <location>
        <begin position="180"/>
        <end position="196"/>
    </location>
</feature>
<reference evidence="9" key="2">
    <citation type="submission" date="2023-05" db="EMBL/GenBank/DDBJ databases">
        <authorList>
            <person name="Schelkunov M.I."/>
        </authorList>
    </citation>
    <scope>NUCLEOTIDE SEQUENCE</scope>
    <source>
        <strain evidence="9">Hsosn_3</strain>
        <tissue evidence="9">Leaf</tissue>
    </source>
</reference>
<evidence type="ECO:0000256" key="2">
    <source>
        <dbReference type="ARBA" id="ARBA00008572"/>
    </source>
</evidence>
<feature type="transmembrane region" description="Helical" evidence="6">
    <location>
        <begin position="152"/>
        <end position="173"/>
    </location>
</feature>
<dbReference type="PANTHER" id="PTHR43243">
    <property type="entry name" value="INNER MEMBRANE TRANSPORTER YGJI-RELATED"/>
    <property type="match status" value="1"/>
</dbReference>
<evidence type="ECO:0000256" key="6">
    <source>
        <dbReference type="SAM" id="Phobius"/>
    </source>
</evidence>
<dbReference type="Proteomes" id="UP001237642">
    <property type="component" value="Unassembled WGS sequence"/>
</dbReference>
<keyword evidence="3 6" id="KW-0812">Transmembrane</keyword>
<organism evidence="9 10">
    <name type="scientific">Heracleum sosnowskyi</name>
    <dbReference type="NCBI Taxonomy" id="360622"/>
    <lineage>
        <taxon>Eukaryota</taxon>
        <taxon>Viridiplantae</taxon>
        <taxon>Streptophyta</taxon>
        <taxon>Embryophyta</taxon>
        <taxon>Tracheophyta</taxon>
        <taxon>Spermatophyta</taxon>
        <taxon>Magnoliopsida</taxon>
        <taxon>eudicotyledons</taxon>
        <taxon>Gunneridae</taxon>
        <taxon>Pentapetalae</taxon>
        <taxon>asterids</taxon>
        <taxon>campanulids</taxon>
        <taxon>Apiales</taxon>
        <taxon>Apiaceae</taxon>
        <taxon>Apioideae</taxon>
        <taxon>apioid superclade</taxon>
        <taxon>Tordylieae</taxon>
        <taxon>Tordyliinae</taxon>
        <taxon>Heracleum</taxon>
    </lineage>
</organism>
<dbReference type="PANTHER" id="PTHR43243:SF30">
    <property type="entry name" value="CATIONIC AMINO ACID TRANSPORTER 1-LIKE"/>
    <property type="match status" value="1"/>
</dbReference>
<evidence type="ECO:0000256" key="1">
    <source>
        <dbReference type="ARBA" id="ARBA00004141"/>
    </source>
</evidence>
<feature type="transmembrane region" description="Helical" evidence="6">
    <location>
        <begin position="111"/>
        <end position="132"/>
    </location>
</feature>
<accession>A0AAD8MCX9</accession>
<feature type="transmembrane region" description="Helical" evidence="6">
    <location>
        <begin position="357"/>
        <end position="376"/>
    </location>
</feature>
<reference evidence="9" key="1">
    <citation type="submission" date="2023-02" db="EMBL/GenBank/DDBJ databases">
        <title>Genome of toxic invasive species Heracleum sosnowskyi carries increased number of genes despite the absence of recent whole-genome duplications.</title>
        <authorList>
            <person name="Schelkunov M."/>
            <person name="Shtratnikova V."/>
            <person name="Makarenko M."/>
            <person name="Klepikova A."/>
            <person name="Omelchenko D."/>
            <person name="Novikova G."/>
            <person name="Obukhova E."/>
            <person name="Bogdanov V."/>
            <person name="Penin A."/>
            <person name="Logacheva M."/>
        </authorList>
    </citation>
    <scope>NUCLEOTIDE SEQUENCE</scope>
    <source>
        <strain evidence="9">Hsosn_3</strain>
        <tissue evidence="9">Leaf</tissue>
    </source>
</reference>
<dbReference type="GO" id="GO:0005313">
    <property type="term" value="F:L-glutamate transmembrane transporter activity"/>
    <property type="evidence" value="ECO:0007669"/>
    <property type="project" value="TreeGrafter"/>
</dbReference>
<feature type="transmembrane region" description="Helical" evidence="6">
    <location>
        <begin position="294"/>
        <end position="316"/>
    </location>
</feature>
<dbReference type="Gene3D" id="1.20.1740.10">
    <property type="entry name" value="Amino acid/polyamine transporter I"/>
    <property type="match status" value="2"/>
</dbReference>
<dbReference type="EMBL" id="JAUIZM010000008">
    <property type="protein sequence ID" value="KAK1369031.1"/>
    <property type="molecule type" value="Genomic_DNA"/>
</dbReference>
<dbReference type="InterPro" id="IPR029485">
    <property type="entry name" value="CAT_C"/>
</dbReference>
<feature type="transmembrane region" description="Helical" evidence="6">
    <location>
        <begin position="81"/>
        <end position="99"/>
    </location>
</feature>
<feature type="domain" description="Cationic amino acid transporter C-terminal" evidence="8">
    <location>
        <begin position="357"/>
        <end position="407"/>
    </location>
</feature>
<feature type="transmembrane region" description="Helical" evidence="6">
    <location>
        <begin position="388"/>
        <end position="408"/>
    </location>
</feature>
<protein>
    <submittedName>
        <fullName evidence="9">Cationic amino acid transporter 1</fullName>
    </submittedName>
</protein>
<dbReference type="Pfam" id="PF13906">
    <property type="entry name" value="AA_permease_C"/>
    <property type="match status" value="1"/>
</dbReference>
<feature type="transmembrane region" description="Helical" evidence="6">
    <location>
        <begin position="328"/>
        <end position="345"/>
    </location>
</feature>
<evidence type="ECO:0000256" key="5">
    <source>
        <dbReference type="ARBA" id="ARBA00023136"/>
    </source>
</evidence>
<keyword evidence="5 6" id="KW-0472">Membrane</keyword>
<dbReference type="Pfam" id="PF13520">
    <property type="entry name" value="AA_permease_2"/>
    <property type="match status" value="1"/>
</dbReference>
<comment type="subcellular location">
    <subcellularLocation>
        <location evidence="1">Membrane</location>
        <topology evidence="1">Multi-pass membrane protein</topology>
    </subcellularLocation>
</comment>
<sequence length="416" mass="45520">MTTFDESGQGEVRTRCYGCNKNDFFPEESFQSWGNYGRALRDTKSRLRNRLMARSSDELELHEMCARSQNEMTRTLNWFDIIWFGVGSVLEAGVFVLTGQAAREHAGPAVIISYLISGLSALLSVLCYTEFSVELPVDGGSFAYLRVELGDFVAFLAAGNILFEYTVAGASIAPKGFNQLDPIAVILSFAICFAGMTKADSSNFQPFAPFGIDGILRASAMLFFAYVGFDGVSTLGEEIKNPGRDIPIGLIGSMVIIIIIYCLVGATLCLMHPYTKIDVDAPFTMAFQAVGMNWAKMVVAIGALKGMTTAVLSNIIGLSLVWVFSKNIVGYLVFVNLWFIATLGLKLTVKEAKKPKWGVPLMPWLPSASVAINIFIMSSVDRPSFIRFSIWTAGLLVYYLFVGLHASYDAAIGSRN</sequence>
<evidence type="ECO:0000256" key="3">
    <source>
        <dbReference type="ARBA" id="ARBA00022692"/>
    </source>
</evidence>
<evidence type="ECO:0000313" key="10">
    <source>
        <dbReference type="Proteomes" id="UP001237642"/>
    </source>
</evidence>
<keyword evidence="4 6" id="KW-1133">Transmembrane helix</keyword>
<comment type="caution">
    <text evidence="9">The sequence shown here is derived from an EMBL/GenBank/DDBJ whole genome shotgun (WGS) entry which is preliminary data.</text>
</comment>
<feature type="domain" description="Amino acid permease/ SLC12A" evidence="7">
    <location>
        <begin position="199"/>
        <end position="317"/>
    </location>
</feature>
<evidence type="ECO:0000313" key="9">
    <source>
        <dbReference type="EMBL" id="KAK1369031.1"/>
    </source>
</evidence>
<feature type="transmembrane region" description="Helical" evidence="6">
    <location>
        <begin position="216"/>
        <end position="236"/>
    </location>
</feature>
<dbReference type="GO" id="GO:0005886">
    <property type="term" value="C:plasma membrane"/>
    <property type="evidence" value="ECO:0007669"/>
    <property type="project" value="TreeGrafter"/>
</dbReference>
<keyword evidence="10" id="KW-1185">Reference proteome</keyword>
<comment type="similarity">
    <text evidence="2">Belongs to the amino acid-polyamine-organocation (APC) superfamily. Cationic amino acid transporter (CAT) (TC 2.A.3.3) family.</text>
</comment>
<dbReference type="InterPro" id="IPR002293">
    <property type="entry name" value="AA/rel_permease1"/>
</dbReference>
<dbReference type="GO" id="GO:0015189">
    <property type="term" value="F:L-lysine transmembrane transporter activity"/>
    <property type="evidence" value="ECO:0007669"/>
    <property type="project" value="TreeGrafter"/>
</dbReference>
<evidence type="ECO:0000259" key="7">
    <source>
        <dbReference type="Pfam" id="PF00324"/>
    </source>
</evidence>
<evidence type="ECO:0000256" key="4">
    <source>
        <dbReference type="ARBA" id="ARBA00022989"/>
    </source>
</evidence>
<gene>
    <name evidence="9" type="ORF">POM88_035123</name>
</gene>